<accession>A0ABS2CND0</accession>
<organism evidence="2 3">
    <name type="scientific">Phycicoccus sonneratiae</name>
    <dbReference type="NCBI Taxonomy" id="2807628"/>
    <lineage>
        <taxon>Bacteria</taxon>
        <taxon>Bacillati</taxon>
        <taxon>Actinomycetota</taxon>
        <taxon>Actinomycetes</taxon>
        <taxon>Micrococcales</taxon>
        <taxon>Intrasporangiaceae</taxon>
        <taxon>Phycicoccus</taxon>
    </lineage>
</organism>
<proteinExistence type="predicted"/>
<comment type="caution">
    <text evidence="2">The sequence shown here is derived from an EMBL/GenBank/DDBJ whole genome shotgun (WGS) entry which is preliminary data.</text>
</comment>
<dbReference type="Gene3D" id="2.30.110.10">
    <property type="entry name" value="Electron Transport, Fmn-binding Protein, Chain A"/>
    <property type="match status" value="1"/>
</dbReference>
<feature type="region of interest" description="Disordered" evidence="1">
    <location>
        <begin position="1"/>
        <end position="37"/>
    </location>
</feature>
<dbReference type="EMBL" id="JAFDVD010000009">
    <property type="protein sequence ID" value="MBM6400569.1"/>
    <property type="molecule type" value="Genomic_DNA"/>
</dbReference>
<evidence type="ECO:0000313" key="2">
    <source>
        <dbReference type="EMBL" id="MBM6400569.1"/>
    </source>
</evidence>
<sequence>MPRPTRTGDALRRHPASTERIVRDEPCPGRGYAGGAAPVQRLTRKPERGTADRAALDALLDDVLAGTLATVVDGRPWCVPMLFARDGDRVLLHGSTGAGALRQVAAGAPAALTVVAVDGLVVAHTTFESSANYRSAVLHGELVTLDDADRERALDVLSERLVPGRTGEVRPMTRREQVATLAMALPITDGRWVLKARSGGPGEPDEETTAWTGVVPFRTVAGDPEPAPHALATGAPVPASVTGLVERWRR</sequence>
<feature type="compositionally biased region" description="Basic and acidic residues" evidence="1">
    <location>
        <begin position="9"/>
        <end position="27"/>
    </location>
</feature>
<dbReference type="SUPFAM" id="SSF50475">
    <property type="entry name" value="FMN-binding split barrel"/>
    <property type="match status" value="1"/>
</dbReference>
<dbReference type="InterPro" id="IPR024747">
    <property type="entry name" value="Pyridox_Oxase-rel"/>
</dbReference>
<dbReference type="PANTHER" id="PTHR34071">
    <property type="entry name" value="5-NITROIMIDAZOLE ANTIBIOTICS RESISTANCE PROTEIN, NIMA-FAMILY-RELATED PROTEIN-RELATED"/>
    <property type="match status" value="1"/>
</dbReference>
<gene>
    <name evidence="2" type="ORF">JQN70_09255</name>
</gene>
<dbReference type="InterPro" id="IPR012349">
    <property type="entry name" value="Split_barrel_FMN-bd"/>
</dbReference>
<protein>
    <submittedName>
        <fullName evidence="2">Pyridoxamine 5'-phosphate oxidase family protein</fullName>
    </submittedName>
</protein>
<evidence type="ECO:0000256" key="1">
    <source>
        <dbReference type="SAM" id="MobiDB-lite"/>
    </source>
</evidence>
<evidence type="ECO:0000313" key="3">
    <source>
        <dbReference type="Proteomes" id="UP001430172"/>
    </source>
</evidence>
<keyword evidence="3" id="KW-1185">Reference proteome</keyword>
<dbReference type="Proteomes" id="UP001430172">
    <property type="component" value="Unassembled WGS sequence"/>
</dbReference>
<dbReference type="PANTHER" id="PTHR34071:SF2">
    <property type="entry name" value="FLAVIN-NUCLEOTIDE-BINDING PROTEIN"/>
    <property type="match status" value="1"/>
</dbReference>
<reference evidence="2" key="1">
    <citation type="submission" date="2021-02" db="EMBL/GenBank/DDBJ databases">
        <title>Phycicoccus sp. MQZ13P-5T, whole genome shotgun sequence.</title>
        <authorList>
            <person name="Tuo L."/>
        </authorList>
    </citation>
    <scope>NUCLEOTIDE SEQUENCE</scope>
    <source>
        <strain evidence="2">MQZ13P-5</strain>
    </source>
</reference>
<name>A0ABS2CND0_9MICO</name>
<dbReference type="Pfam" id="PF12900">
    <property type="entry name" value="Pyridox_ox_2"/>
    <property type="match status" value="1"/>
</dbReference>